<dbReference type="PANTHER" id="PTHR45784">
    <property type="entry name" value="C-TYPE LECTIN DOMAIN FAMILY 20 MEMBER A-RELATED"/>
    <property type="match status" value="1"/>
</dbReference>
<feature type="domain" description="C-type lectin" evidence="1">
    <location>
        <begin position="19"/>
        <end position="123"/>
    </location>
</feature>
<sequence length="135" mass="15844">LGRNLVDWVVLSTCILPQYHFIKKYFTWTEAQSYCRQKHTDLASILNSEQQNQLIDNLTSAGHSSDVWIGLFNEIDWRWSDGFSGSGVDYRSWKLSNDEPNFHSGGQFCVNADRTEIWWDDYCHIKYPKCKYCTC</sequence>
<dbReference type="OMA" id="WSSYNCD"/>
<dbReference type="AlphaFoldDB" id="A0A3Q2DDY9"/>
<dbReference type="Pfam" id="PF00059">
    <property type="entry name" value="Lectin_C"/>
    <property type="match status" value="1"/>
</dbReference>
<evidence type="ECO:0000259" key="1">
    <source>
        <dbReference type="PROSITE" id="PS50041"/>
    </source>
</evidence>
<organism evidence="2 3">
    <name type="scientific">Cyprinodon variegatus</name>
    <name type="common">Sheepshead minnow</name>
    <dbReference type="NCBI Taxonomy" id="28743"/>
    <lineage>
        <taxon>Eukaryota</taxon>
        <taxon>Metazoa</taxon>
        <taxon>Chordata</taxon>
        <taxon>Craniata</taxon>
        <taxon>Vertebrata</taxon>
        <taxon>Euteleostomi</taxon>
        <taxon>Actinopterygii</taxon>
        <taxon>Neopterygii</taxon>
        <taxon>Teleostei</taxon>
        <taxon>Neoteleostei</taxon>
        <taxon>Acanthomorphata</taxon>
        <taxon>Ovalentaria</taxon>
        <taxon>Atherinomorphae</taxon>
        <taxon>Cyprinodontiformes</taxon>
        <taxon>Cyprinodontidae</taxon>
        <taxon>Cyprinodon</taxon>
    </lineage>
</organism>
<accession>A0A3Q2DDY9</accession>
<keyword evidence="3" id="KW-1185">Reference proteome</keyword>
<dbReference type="PANTHER" id="PTHR45784:SF3">
    <property type="entry name" value="C-TYPE LECTIN DOMAIN FAMILY 4 MEMBER K-LIKE-RELATED"/>
    <property type="match status" value="1"/>
</dbReference>
<evidence type="ECO:0000313" key="2">
    <source>
        <dbReference type="Ensembl" id="ENSCVAP00000017117.1"/>
    </source>
</evidence>
<dbReference type="GeneTree" id="ENSGT01030000234978"/>
<evidence type="ECO:0000313" key="3">
    <source>
        <dbReference type="Proteomes" id="UP000265020"/>
    </source>
</evidence>
<dbReference type="Gene3D" id="3.10.100.10">
    <property type="entry name" value="Mannose-Binding Protein A, subunit A"/>
    <property type="match status" value="1"/>
</dbReference>
<dbReference type="SMART" id="SM00034">
    <property type="entry name" value="CLECT"/>
    <property type="match status" value="1"/>
</dbReference>
<dbReference type="PROSITE" id="PS50041">
    <property type="entry name" value="C_TYPE_LECTIN_2"/>
    <property type="match status" value="1"/>
</dbReference>
<protein>
    <recommendedName>
        <fullName evidence="1">C-type lectin domain-containing protein</fullName>
    </recommendedName>
</protein>
<dbReference type="InterPro" id="IPR001304">
    <property type="entry name" value="C-type_lectin-like"/>
</dbReference>
<dbReference type="Ensembl" id="ENSCVAT00000025669.1">
    <property type="protein sequence ID" value="ENSCVAP00000017117.1"/>
    <property type="gene ID" value="ENSCVAG00000020147.1"/>
</dbReference>
<proteinExistence type="predicted"/>
<dbReference type="Proteomes" id="UP000265020">
    <property type="component" value="Unassembled WGS sequence"/>
</dbReference>
<reference evidence="2" key="1">
    <citation type="submission" date="2025-08" db="UniProtKB">
        <authorList>
            <consortium name="Ensembl"/>
        </authorList>
    </citation>
    <scope>IDENTIFICATION</scope>
</reference>
<dbReference type="InterPro" id="IPR016186">
    <property type="entry name" value="C-type_lectin-like/link_sf"/>
</dbReference>
<reference evidence="2" key="2">
    <citation type="submission" date="2025-09" db="UniProtKB">
        <authorList>
            <consortium name="Ensembl"/>
        </authorList>
    </citation>
    <scope>IDENTIFICATION</scope>
</reference>
<name>A0A3Q2DDY9_CYPVA</name>
<dbReference type="InterPro" id="IPR016187">
    <property type="entry name" value="CTDL_fold"/>
</dbReference>
<dbReference type="SUPFAM" id="SSF56436">
    <property type="entry name" value="C-type lectin-like"/>
    <property type="match status" value="1"/>
</dbReference>